<evidence type="ECO:0000313" key="2">
    <source>
        <dbReference type="EMBL" id="GFD47702.1"/>
    </source>
</evidence>
<evidence type="ECO:0000256" key="1">
    <source>
        <dbReference type="SAM" id="MobiDB-lite"/>
    </source>
</evidence>
<protein>
    <submittedName>
        <fullName evidence="2">Uncharacterized protein</fullName>
    </submittedName>
</protein>
<name>A0A699WHS4_TANCI</name>
<comment type="caution">
    <text evidence="2">The sequence shown here is derived from an EMBL/GenBank/DDBJ whole genome shotgun (WGS) entry which is preliminary data.</text>
</comment>
<dbReference type="AlphaFoldDB" id="A0A699WHS4"/>
<sequence>HGQVADDQVGAAARRDGADVAGVQRLGGAAGGRHDHLHRHGQRSGDGTEVADGDLDRLRAARAAPGARLHQRRNAHVLAGAGKLVGPDVGRGAAARVAIVVGGKRADRERCV</sequence>
<dbReference type="EMBL" id="BKCJ011705535">
    <property type="protein sequence ID" value="GFD47702.1"/>
    <property type="molecule type" value="Genomic_DNA"/>
</dbReference>
<reference evidence="2" key="1">
    <citation type="journal article" date="2019" name="Sci. Rep.">
        <title>Draft genome of Tanacetum cinerariifolium, the natural source of mosquito coil.</title>
        <authorList>
            <person name="Yamashiro T."/>
            <person name="Shiraishi A."/>
            <person name="Satake H."/>
            <person name="Nakayama K."/>
        </authorList>
    </citation>
    <scope>NUCLEOTIDE SEQUENCE</scope>
</reference>
<proteinExistence type="predicted"/>
<accession>A0A699WHS4</accession>
<feature type="region of interest" description="Disordered" evidence="1">
    <location>
        <begin position="27"/>
        <end position="53"/>
    </location>
</feature>
<feature type="non-terminal residue" evidence="2">
    <location>
        <position position="1"/>
    </location>
</feature>
<organism evidence="2">
    <name type="scientific">Tanacetum cinerariifolium</name>
    <name type="common">Dalmatian daisy</name>
    <name type="synonym">Chrysanthemum cinerariifolium</name>
    <dbReference type="NCBI Taxonomy" id="118510"/>
    <lineage>
        <taxon>Eukaryota</taxon>
        <taxon>Viridiplantae</taxon>
        <taxon>Streptophyta</taxon>
        <taxon>Embryophyta</taxon>
        <taxon>Tracheophyta</taxon>
        <taxon>Spermatophyta</taxon>
        <taxon>Magnoliopsida</taxon>
        <taxon>eudicotyledons</taxon>
        <taxon>Gunneridae</taxon>
        <taxon>Pentapetalae</taxon>
        <taxon>asterids</taxon>
        <taxon>campanulids</taxon>
        <taxon>Asterales</taxon>
        <taxon>Asteraceae</taxon>
        <taxon>Asteroideae</taxon>
        <taxon>Anthemideae</taxon>
        <taxon>Anthemidinae</taxon>
        <taxon>Tanacetum</taxon>
    </lineage>
</organism>
<gene>
    <name evidence="2" type="ORF">Tci_919671</name>
</gene>